<dbReference type="InterPro" id="IPR021124">
    <property type="entry name" value="CRISPR-assoc_prot_Cas5"/>
</dbReference>
<evidence type="ECO:0000313" key="2">
    <source>
        <dbReference type="EMBL" id="SHH74494.1"/>
    </source>
</evidence>
<name>A0A1M5VHC8_9CLOT</name>
<dbReference type="Proteomes" id="UP000184526">
    <property type="component" value="Unassembled WGS sequence"/>
</dbReference>
<dbReference type="EMBL" id="FQXP01000004">
    <property type="protein sequence ID" value="SHH74494.1"/>
    <property type="molecule type" value="Genomic_DNA"/>
</dbReference>
<sequence length="274" mass="32482">MRKALRFKIKQPSAHYRDPKVFQNDYISTLNLPTRTSILGMITYLCDKRLSSDLDGKSSINIGVIGTYRNKSVEFSRGEKMDFWDNYRKLKGSKEREKFLKYGEYYDFYKNYKAENSILNYEVLREVELSIFFSCDDEEEYLLVKRSLENPGKYMNLGRKEDFVVPYTKGDFVEEVELLETFSASTRDAVKNRLKLKNSYIKVDLKEHEKYEEILNSGTLIALPRKYKDIKDIKENRTIEFCHYIYIGEEGIYPKNLKVNVYDNGESKEVFTWL</sequence>
<dbReference type="InterPro" id="IPR013422">
    <property type="entry name" value="CRISPR-assoc_prot_Cas5_N"/>
</dbReference>
<evidence type="ECO:0000313" key="3">
    <source>
        <dbReference type="Proteomes" id="UP000184526"/>
    </source>
</evidence>
<dbReference type="RefSeq" id="WP_072831199.1">
    <property type="nucleotide sequence ID" value="NZ_FQXP01000004.1"/>
</dbReference>
<dbReference type="Pfam" id="PF09704">
    <property type="entry name" value="Cas_Cas5d"/>
    <property type="match status" value="1"/>
</dbReference>
<accession>A0A1M5VHC8</accession>
<keyword evidence="3" id="KW-1185">Reference proteome</keyword>
<dbReference type="GO" id="GO:0051607">
    <property type="term" value="P:defense response to virus"/>
    <property type="evidence" value="ECO:0007669"/>
    <property type="project" value="UniProtKB-KW"/>
</dbReference>
<proteinExistence type="predicted"/>
<dbReference type="STRING" id="1121306.SAMN02745196_01293"/>
<keyword evidence="1" id="KW-0051">Antiviral defense</keyword>
<protein>
    <submittedName>
        <fullName evidence="2">CRISPR-associated protein Cas5, N-terminal domain-containing protein</fullName>
    </submittedName>
</protein>
<dbReference type="NCBIfam" id="TIGR02593">
    <property type="entry name" value="CRISPR_cas5"/>
    <property type="match status" value="1"/>
</dbReference>
<dbReference type="OrthoDB" id="9782505at2"/>
<dbReference type="GO" id="GO:0043571">
    <property type="term" value="P:maintenance of CRISPR repeat elements"/>
    <property type="evidence" value="ECO:0007669"/>
    <property type="project" value="InterPro"/>
</dbReference>
<evidence type="ECO:0000256" key="1">
    <source>
        <dbReference type="ARBA" id="ARBA00023118"/>
    </source>
</evidence>
<reference evidence="2 3" key="1">
    <citation type="submission" date="2016-11" db="EMBL/GenBank/DDBJ databases">
        <authorList>
            <person name="Jaros S."/>
            <person name="Januszkiewicz K."/>
            <person name="Wedrychowicz H."/>
        </authorList>
    </citation>
    <scope>NUCLEOTIDE SEQUENCE [LARGE SCALE GENOMIC DNA]</scope>
    <source>
        <strain evidence="2 3">DSM 3089</strain>
    </source>
</reference>
<organism evidence="2 3">
    <name type="scientific">Clostridium collagenovorans DSM 3089</name>
    <dbReference type="NCBI Taxonomy" id="1121306"/>
    <lineage>
        <taxon>Bacteria</taxon>
        <taxon>Bacillati</taxon>
        <taxon>Bacillota</taxon>
        <taxon>Clostridia</taxon>
        <taxon>Eubacteriales</taxon>
        <taxon>Clostridiaceae</taxon>
        <taxon>Clostridium</taxon>
    </lineage>
</organism>
<gene>
    <name evidence="2" type="ORF">SAMN02745196_01293</name>
</gene>
<dbReference type="AlphaFoldDB" id="A0A1M5VHC8"/>